<evidence type="ECO:0000313" key="2">
    <source>
        <dbReference type="Proteomes" id="UP001302120"/>
    </source>
</evidence>
<sequence>MAIERESVNFKLPKSLVAALRAEAKQRNTSATELVVQGLHQILEQTEHPDNGIENLLHLIMNRLSALSANQVNNNASTENRLQQI</sequence>
<evidence type="ECO:0008006" key="3">
    <source>
        <dbReference type="Google" id="ProtNLM"/>
    </source>
</evidence>
<organism evidence="1 2">
    <name type="scientific">Nodularia harveyana UHCC-0300</name>
    <dbReference type="NCBI Taxonomy" id="2974287"/>
    <lineage>
        <taxon>Bacteria</taxon>
        <taxon>Bacillati</taxon>
        <taxon>Cyanobacteriota</taxon>
        <taxon>Cyanophyceae</taxon>
        <taxon>Nostocales</taxon>
        <taxon>Nodulariaceae</taxon>
        <taxon>Nodularia</taxon>
    </lineage>
</organism>
<dbReference type="RefSeq" id="WP_323197903.1">
    <property type="nucleotide sequence ID" value="NZ_JAYGHG010000049.1"/>
</dbReference>
<gene>
    <name evidence="1" type="ORF">VB620_19970</name>
</gene>
<proteinExistence type="predicted"/>
<dbReference type="InterPro" id="IPR010985">
    <property type="entry name" value="Ribbon_hlx_hlx"/>
</dbReference>
<reference evidence="1 2" key="1">
    <citation type="submission" date="2023-12" db="EMBL/GenBank/DDBJ databases">
        <title>Baltic Sea Cyanobacteria.</title>
        <authorList>
            <person name="Delbaje E."/>
            <person name="Fewer D.P."/>
            <person name="Shishido T.K."/>
        </authorList>
    </citation>
    <scope>NUCLEOTIDE SEQUENCE [LARGE SCALE GENOMIC DNA]</scope>
    <source>
        <strain evidence="1 2">UHCC-0300</strain>
    </source>
</reference>
<evidence type="ECO:0000313" key="1">
    <source>
        <dbReference type="EMBL" id="MEA5583607.1"/>
    </source>
</evidence>
<name>A0ABU5UJA4_9CYAN</name>
<dbReference type="SUPFAM" id="SSF47598">
    <property type="entry name" value="Ribbon-helix-helix"/>
    <property type="match status" value="1"/>
</dbReference>
<dbReference type="Proteomes" id="UP001302120">
    <property type="component" value="Unassembled WGS sequence"/>
</dbReference>
<keyword evidence="2" id="KW-1185">Reference proteome</keyword>
<comment type="caution">
    <text evidence="1">The sequence shown here is derived from an EMBL/GenBank/DDBJ whole genome shotgun (WGS) entry which is preliminary data.</text>
</comment>
<dbReference type="EMBL" id="JAYGHG010000049">
    <property type="protein sequence ID" value="MEA5583607.1"/>
    <property type="molecule type" value="Genomic_DNA"/>
</dbReference>
<accession>A0ABU5UJA4</accession>
<protein>
    <recommendedName>
        <fullName evidence="3">Arc-like DNA binding domain-containing protein</fullName>
    </recommendedName>
</protein>